<sequence>MSSIKDKYRIVFDPNDSKKWCVELLQSCDPFHGIIYSYGKFSVTTPENENEIPKLSFETDIVYVPDRLKNYIFPDEKEIEMQKLLASILIDIIDDNLDKTKSENGKLYLELA</sequence>
<gene>
    <name evidence="1" type="ORF">UFOVP410_58</name>
</gene>
<dbReference type="EMBL" id="LR796388">
    <property type="protein sequence ID" value="CAB4141219.1"/>
    <property type="molecule type" value="Genomic_DNA"/>
</dbReference>
<name>A0A6J5MBX4_9CAUD</name>
<proteinExistence type="predicted"/>
<accession>A0A6J5MBX4</accession>
<organism evidence="1">
    <name type="scientific">uncultured Caudovirales phage</name>
    <dbReference type="NCBI Taxonomy" id="2100421"/>
    <lineage>
        <taxon>Viruses</taxon>
        <taxon>Duplodnaviria</taxon>
        <taxon>Heunggongvirae</taxon>
        <taxon>Uroviricota</taxon>
        <taxon>Caudoviricetes</taxon>
        <taxon>Peduoviridae</taxon>
        <taxon>Maltschvirus</taxon>
        <taxon>Maltschvirus maltsch</taxon>
    </lineage>
</organism>
<evidence type="ECO:0000313" key="1">
    <source>
        <dbReference type="EMBL" id="CAB4141219.1"/>
    </source>
</evidence>
<protein>
    <submittedName>
        <fullName evidence="1">Uncharacterized protein</fullName>
    </submittedName>
</protein>
<reference evidence="1" key="1">
    <citation type="submission" date="2020-04" db="EMBL/GenBank/DDBJ databases">
        <authorList>
            <person name="Chiriac C."/>
            <person name="Salcher M."/>
            <person name="Ghai R."/>
            <person name="Kavagutti S V."/>
        </authorList>
    </citation>
    <scope>NUCLEOTIDE SEQUENCE</scope>
</reference>